<evidence type="ECO:0000256" key="1">
    <source>
        <dbReference type="ARBA" id="ARBA00022614"/>
    </source>
</evidence>
<protein>
    <submittedName>
        <fullName evidence="11">Leucine-rich repeat and immunoglobulin-like domain-containing nogo receptor-interacting protein 2</fullName>
    </submittedName>
</protein>
<evidence type="ECO:0000313" key="10">
    <source>
        <dbReference type="Proteomes" id="UP000001554"/>
    </source>
</evidence>
<dbReference type="InterPro" id="IPR000483">
    <property type="entry name" value="Cys-rich_flank_reg_C"/>
</dbReference>
<feature type="signal peptide" evidence="8">
    <location>
        <begin position="1"/>
        <end position="22"/>
    </location>
</feature>
<name>A0A9J7MDJ7_BRAFL</name>
<feature type="transmembrane region" description="Helical" evidence="7">
    <location>
        <begin position="640"/>
        <end position="665"/>
    </location>
</feature>
<dbReference type="InterPro" id="IPR003599">
    <property type="entry name" value="Ig_sub"/>
</dbReference>
<dbReference type="Pfam" id="PF07679">
    <property type="entry name" value="I-set"/>
    <property type="match status" value="1"/>
</dbReference>
<dbReference type="InterPro" id="IPR003591">
    <property type="entry name" value="Leu-rich_rpt_typical-subtyp"/>
</dbReference>
<dbReference type="FunFam" id="3.80.10.10:FF:002840">
    <property type="entry name" value="Uncharacterized protein"/>
    <property type="match status" value="1"/>
</dbReference>
<dbReference type="InterPro" id="IPR007110">
    <property type="entry name" value="Ig-like_dom"/>
</dbReference>
<dbReference type="GO" id="GO:0038023">
    <property type="term" value="F:signaling receptor activity"/>
    <property type="evidence" value="ECO:0000318"/>
    <property type="project" value="GO_Central"/>
</dbReference>
<dbReference type="PANTHER" id="PTHR24366">
    <property type="entry name" value="IG(IMMUNOGLOBULIN) AND LRR(LEUCINE RICH REPEAT) DOMAINS"/>
    <property type="match status" value="1"/>
</dbReference>
<keyword evidence="7" id="KW-0812">Transmembrane</keyword>
<dbReference type="Pfam" id="PF13855">
    <property type="entry name" value="LRR_8"/>
    <property type="match status" value="2"/>
</dbReference>
<dbReference type="InterPro" id="IPR013098">
    <property type="entry name" value="Ig_I-set"/>
</dbReference>
<dbReference type="FunFam" id="3.80.10.10:FF:000770">
    <property type="entry name" value="Uncharacterized protein"/>
    <property type="match status" value="1"/>
</dbReference>
<dbReference type="Gene3D" id="3.80.10.10">
    <property type="entry name" value="Ribonuclease Inhibitor"/>
    <property type="match status" value="2"/>
</dbReference>
<accession>A0A9J7MDJ7</accession>
<evidence type="ECO:0000256" key="4">
    <source>
        <dbReference type="ARBA" id="ARBA00023157"/>
    </source>
</evidence>
<gene>
    <name evidence="11" type="primary">LOC118431930</name>
</gene>
<reference evidence="10" key="1">
    <citation type="journal article" date="2020" name="Nat. Ecol. Evol.">
        <title>Deeply conserved synteny resolves early events in vertebrate evolution.</title>
        <authorList>
            <person name="Simakov O."/>
            <person name="Marletaz F."/>
            <person name="Yue J.X."/>
            <person name="O'Connell B."/>
            <person name="Jenkins J."/>
            <person name="Brandt A."/>
            <person name="Calef R."/>
            <person name="Tung C.H."/>
            <person name="Huang T.K."/>
            <person name="Schmutz J."/>
            <person name="Satoh N."/>
            <person name="Yu J.K."/>
            <person name="Putnam N.H."/>
            <person name="Green R.E."/>
            <person name="Rokhsar D.S."/>
        </authorList>
    </citation>
    <scope>NUCLEOTIDE SEQUENCE [LARGE SCALE GENOMIC DNA]</scope>
    <source>
        <strain evidence="10">S238N-H82</strain>
    </source>
</reference>
<keyword evidence="4" id="KW-1015">Disulfide bond</keyword>
<evidence type="ECO:0000256" key="6">
    <source>
        <dbReference type="SAM" id="MobiDB-lite"/>
    </source>
</evidence>
<feature type="domain" description="Ig-like" evidence="9">
    <location>
        <begin position="406"/>
        <end position="509"/>
    </location>
</feature>
<dbReference type="PANTHER" id="PTHR24366:SF96">
    <property type="entry name" value="LEUCINE RICH REPEAT CONTAINING 53"/>
    <property type="match status" value="1"/>
</dbReference>
<keyword evidence="1" id="KW-0433">Leucine-rich repeat</keyword>
<organism evidence="10 11">
    <name type="scientific">Branchiostoma floridae</name>
    <name type="common">Florida lancelet</name>
    <name type="synonym">Amphioxus</name>
    <dbReference type="NCBI Taxonomy" id="7739"/>
    <lineage>
        <taxon>Eukaryota</taxon>
        <taxon>Metazoa</taxon>
        <taxon>Chordata</taxon>
        <taxon>Cephalochordata</taxon>
        <taxon>Leptocardii</taxon>
        <taxon>Amphioxiformes</taxon>
        <taxon>Branchiostomatidae</taxon>
        <taxon>Branchiostoma</taxon>
    </lineage>
</organism>
<keyword evidence="10" id="KW-1185">Reference proteome</keyword>
<dbReference type="PROSITE" id="PS51450">
    <property type="entry name" value="LRR"/>
    <property type="match status" value="5"/>
</dbReference>
<dbReference type="PROSITE" id="PS50835">
    <property type="entry name" value="IG_LIKE"/>
    <property type="match status" value="1"/>
</dbReference>
<evidence type="ECO:0000256" key="7">
    <source>
        <dbReference type="SAM" id="Phobius"/>
    </source>
</evidence>
<evidence type="ECO:0000313" key="11">
    <source>
        <dbReference type="RefSeq" id="XP_035699268.1"/>
    </source>
</evidence>
<dbReference type="Proteomes" id="UP000001554">
    <property type="component" value="Chromosome 15"/>
</dbReference>
<feature type="region of interest" description="Disordered" evidence="6">
    <location>
        <begin position="674"/>
        <end position="709"/>
    </location>
</feature>
<dbReference type="InterPro" id="IPR013783">
    <property type="entry name" value="Ig-like_fold"/>
</dbReference>
<evidence type="ECO:0000256" key="5">
    <source>
        <dbReference type="ARBA" id="ARBA00023180"/>
    </source>
</evidence>
<dbReference type="SUPFAM" id="SSF48726">
    <property type="entry name" value="Immunoglobulin"/>
    <property type="match status" value="1"/>
</dbReference>
<evidence type="ECO:0000259" key="9">
    <source>
        <dbReference type="PROSITE" id="PS50835"/>
    </source>
</evidence>
<proteinExistence type="predicted"/>
<dbReference type="SMART" id="SM00082">
    <property type="entry name" value="LRRCT"/>
    <property type="match status" value="1"/>
</dbReference>
<keyword evidence="5" id="KW-0325">Glycoprotein</keyword>
<dbReference type="FunFam" id="2.60.40.10:FF:004855">
    <property type="match status" value="1"/>
</dbReference>
<dbReference type="SMART" id="SM00409">
    <property type="entry name" value="IG"/>
    <property type="match status" value="1"/>
</dbReference>
<keyword evidence="7" id="KW-1133">Transmembrane helix</keyword>
<reference evidence="11" key="2">
    <citation type="submission" date="2025-08" db="UniProtKB">
        <authorList>
            <consortium name="RefSeq"/>
        </authorList>
    </citation>
    <scope>IDENTIFICATION</scope>
    <source>
        <strain evidence="11">S238N-H82</strain>
        <tissue evidence="11">Testes</tissue>
    </source>
</reference>
<keyword evidence="2 8" id="KW-0732">Signal</keyword>
<keyword evidence="3" id="KW-0677">Repeat</keyword>
<feature type="compositionally biased region" description="Polar residues" evidence="6">
    <location>
        <begin position="687"/>
        <end position="709"/>
    </location>
</feature>
<dbReference type="AlphaFoldDB" id="A0A9J7MDJ7"/>
<evidence type="ECO:0000256" key="8">
    <source>
        <dbReference type="SAM" id="SignalP"/>
    </source>
</evidence>
<dbReference type="OrthoDB" id="676979at2759"/>
<dbReference type="RefSeq" id="XP_035699268.1">
    <property type="nucleotide sequence ID" value="XM_035843375.1"/>
</dbReference>
<dbReference type="KEGG" id="bfo:118431930"/>
<dbReference type="InterPro" id="IPR003598">
    <property type="entry name" value="Ig_sub2"/>
</dbReference>
<dbReference type="Gene3D" id="2.60.40.10">
    <property type="entry name" value="Immunoglobulins"/>
    <property type="match status" value="1"/>
</dbReference>
<dbReference type="InterPro" id="IPR036179">
    <property type="entry name" value="Ig-like_dom_sf"/>
</dbReference>
<dbReference type="GeneID" id="118431930"/>
<dbReference type="OMA" id="CELQWIL"/>
<evidence type="ECO:0000256" key="2">
    <source>
        <dbReference type="ARBA" id="ARBA00022729"/>
    </source>
</evidence>
<sequence length="723" mass="80301">MKMAPAVVRCVVLVLAVTYCTGKEGNCPTGCKCNHSLKLLTCKDSRLRRIPVAPQWEVHRMIFRGNHVERLTTQMLASYPQLRYLSLDWNEIQDIEEGAFLWQKKLQVLHLSGNRIGHVAPSMFVGLENLTRLDLDANSITTIPPGTLQPLCKLQILTLVGNDVNLLPGSVFRDLPNIRRIALSGRKLSSLPTEAWRNVVSLRTLHLVDFPMERLVGKAFSDLPKLTGLFLERWEQLSLIPDDSFVDMNLTALSLAGGSLSHVPVWAINHLIWLTKLRLSGNPITSIPHRAFANLTMLQAVRLDHMHLTEISIGAFAHLSNLRLLDLSYNYLVSLPVRSFWAPISIHHLVLAGNNWHCNCELQWILDEMAGAFIHHTSKLVCETPAHLHGIDMLEQQSYNLTCQGPQALITQGHNMSVAEGTLLQLQCVTAGDPLPTLSWFSPANTNHTADPQMNKMDFETNTKGRRYPVLENRTLSIPNVTDKDSGVYTCYVENEFGSAVAEISIVVTKLGERDKDQIDGWESDSSALADQVPSDSHLNAVDDDGMASARRLKQHSVVHRIIQPALLKGAQSALVPQSQTQPQGYVAGDDTYPYVTDSDAVEDDVLAVYDEDSTGKPANGSRMGQVDTGSLPQNSVNPIIVASLLGSATFLGVVVFCMIFLLIMSCIRPSHPDREEAVHTPRRQPTAEQSQQQRRDSNITSSMPSKMQTRMELYQHAEILRG</sequence>
<dbReference type="SMART" id="SM00408">
    <property type="entry name" value="IGc2"/>
    <property type="match status" value="1"/>
</dbReference>
<dbReference type="SMART" id="SM00369">
    <property type="entry name" value="LRR_TYP"/>
    <property type="match status" value="8"/>
</dbReference>
<dbReference type="InterPro" id="IPR032675">
    <property type="entry name" value="LRR_dom_sf"/>
</dbReference>
<keyword evidence="7" id="KW-0472">Membrane</keyword>
<dbReference type="InterPro" id="IPR001611">
    <property type="entry name" value="Leu-rich_rpt"/>
</dbReference>
<dbReference type="CDD" id="cd00096">
    <property type="entry name" value="Ig"/>
    <property type="match status" value="1"/>
</dbReference>
<dbReference type="Pfam" id="PF00560">
    <property type="entry name" value="LRR_1"/>
    <property type="match status" value="1"/>
</dbReference>
<dbReference type="SUPFAM" id="SSF52058">
    <property type="entry name" value="L domain-like"/>
    <property type="match status" value="1"/>
</dbReference>
<evidence type="ECO:0000256" key="3">
    <source>
        <dbReference type="ARBA" id="ARBA00022737"/>
    </source>
</evidence>
<feature type="chain" id="PRO_5039940031" evidence="8">
    <location>
        <begin position="23"/>
        <end position="723"/>
    </location>
</feature>
<dbReference type="GO" id="GO:0005886">
    <property type="term" value="C:plasma membrane"/>
    <property type="evidence" value="ECO:0000318"/>
    <property type="project" value="GO_Central"/>
</dbReference>